<protein>
    <submittedName>
        <fullName evidence="1">Uncharacterized protein</fullName>
    </submittedName>
</protein>
<comment type="caution">
    <text evidence="1">The sequence shown here is derived from an EMBL/GenBank/DDBJ whole genome shotgun (WGS) entry which is preliminary data.</text>
</comment>
<accession>A0A645F0Z5</accession>
<evidence type="ECO:0000313" key="1">
    <source>
        <dbReference type="EMBL" id="MPN07867.1"/>
    </source>
</evidence>
<sequence length="60" mass="6256">MSDVAFRDGGGAIAVTSAGALIQIQSGQPVPVAEWVPTLHEARALTDEERLIWGVEPANG</sequence>
<organism evidence="1">
    <name type="scientific">bioreactor metagenome</name>
    <dbReference type="NCBI Taxonomy" id="1076179"/>
    <lineage>
        <taxon>unclassified sequences</taxon>
        <taxon>metagenomes</taxon>
        <taxon>ecological metagenomes</taxon>
    </lineage>
</organism>
<name>A0A645F0Z5_9ZZZZ</name>
<gene>
    <name evidence="1" type="ORF">SDC9_155139</name>
</gene>
<dbReference type="AlphaFoldDB" id="A0A645F0Z5"/>
<proteinExistence type="predicted"/>
<dbReference type="EMBL" id="VSSQ01053878">
    <property type="protein sequence ID" value="MPN07867.1"/>
    <property type="molecule type" value="Genomic_DNA"/>
</dbReference>
<reference evidence="1" key="1">
    <citation type="submission" date="2019-08" db="EMBL/GenBank/DDBJ databases">
        <authorList>
            <person name="Kucharzyk K."/>
            <person name="Murdoch R.W."/>
            <person name="Higgins S."/>
            <person name="Loffler F."/>
        </authorList>
    </citation>
    <scope>NUCLEOTIDE SEQUENCE</scope>
</reference>